<reference evidence="2" key="2">
    <citation type="submission" date="2020-09" db="EMBL/GenBank/DDBJ databases">
        <title>Reference genome assembly for Australian Ascochyta lentis isolate Al4.</title>
        <authorList>
            <person name="Lee R.C."/>
            <person name="Farfan-Caceres L.M."/>
            <person name="Debler J.W."/>
            <person name="Williams A.H."/>
            <person name="Henares B.M."/>
        </authorList>
    </citation>
    <scope>NUCLEOTIDE SEQUENCE</scope>
    <source>
        <strain evidence="2">Al4</strain>
    </source>
</reference>
<dbReference type="EMBL" id="RZGK01000002">
    <property type="protein sequence ID" value="KAF9701513.1"/>
    <property type="molecule type" value="Genomic_DNA"/>
</dbReference>
<feature type="region of interest" description="Disordered" evidence="1">
    <location>
        <begin position="26"/>
        <end position="45"/>
    </location>
</feature>
<dbReference type="AlphaFoldDB" id="A0A8H7MMH2"/>
<comment type="caution">
    <text evidence="2">The sequence shown here is derived from an EMBL/GenBank/DDBJ whole genome shotgun (WGS) entry which is preliminary data.</text>
</comment>
<proteinExistence type="predicted"/>
<evidence type="ECO:0000256" key="1">
    <source>
        <dbReference type="SAM" id="MobiDB-lite"/>
    </source>
</evidence>
<evidence type="ECO:0000313" key="3">
    <source>
        <dbReference type="Proteomes" id="UP000651452"/>
    </source>
</evidence>
<dbReference type="Proteomes" id="UP000651452">
    <property type="component" value="Unassembled WGS sequence"/>
</dbReference>
<evidence type="ECO:0000313" key="2">
    <source>
        <dbReference type="EMBL" id="KAF9701513.1"/>
    </source>
</evidence>
<organism evidence="2 3">
    <name type="scientific">Ascochyta lentis</name>
    <dbReference type="NCBI Taxonomy" id="205686"/>
    <lineage>
        <taxon>Eukaryota</taxon>
        <taxon>Fungi</taxon>
        <taxon>Dikarya</taxon>
        <taxon>Ascomycota</taxon>
        <taxon>Pezizomycotina</taxon>
        <taxon>Dothideomycetes</taxon>
        <taxon>Pleosporomycetidae</taxon>
        <taxon>Pleosporales</taxon>
        <taxon>Pleosporineae</taxon>
        <taxon>Didymellaceae</taxon>
        <taxon>Ascochyta</taxon>
    </lineage>
</organism>
<keyword evidence="3" id="KW-1185">Reference proteome</keyword>
<feature type="region of interest" description="Disordered" evidence="1">
    <location>
        <begin position="320"/>
        <end position="364"/>
    </location>
</feature>
<protein>
    <submittedName>
        <fullName evidence="2">Uncharacterized protein</fullName>
    </submittedName>
</protein>
<reference evidence="2" key="1">
    <citation type="submission" date="2018-12" db="EMBL/GenBank/DDBJ databases">
        <authorList>
            <person name="Syme R.A."/>
            <person name="Farfan-Caceres L."/>
            <person name="Lichtenzveig J."/>
        </authorList>
    </citation>
    <scope>NUCLEOTIDE SEQUENCE</scope>
    <source>
        <strain evidence="2">Al4</strain>
    </source>
</reference>
<name>A0A8H7MMH2_9PLEO</name>
<sequence>MEAFNRDNGQIYKETVSSRVRSMVPTWKKHARGKPVDPQSYRSKTQGSSTLRDIALRSCCWNVELFLPEALEHSGWHYAGMIYRHLKATDTLTFSAWTLFQQAYPNQFELNHAFRVSHHDSITSWSSIVKSLSVLDSSVLTRFCAYGMDLDLSQFMSLVDIPSLAALIQINHSRYRSDNRTMSDFSIRDWCRAVYEKKAFQKLKLLLVPSMSDALLRHLVGFPALRLVGVSRRCTGRTGALKAYGQWIHPGSVDEAKYTETICGSQHSIAEKTERLYRYAEELPPSERGVDNPVTLSLTCAAAEPALHNESISWFIRDPAASETQPQWPQDAKTVQDGSGPATKKRKVRQTKQQDVASLLGSFG</sequence>
<accession>A0A8H7MMH2</accession>
<gene>
    <name evidence="2" type="ORF">EKO04_000744</name>
</gene>
<dbReference type="OrthoDB" id="5273928at2759"/>